<dbReference type="Proteomes" id="UP001595710">
    <property type="component" value="Unassembled WGS sequence"/>
</dbReference>
<sequence>MPKILLVLVLLLTSAQQSIYAQDLPWRESAIGVSVASLLVWNPMKLDGIGFDQGSDGDFDRSRLLWLWSMDETITAIGPISLTGHYEFSFGQITPSPQNVQLGFMPVLSWRFANLPGSPALETGLSANWLSLTEHQDREISTHFQFGEVLGLAVSLGDWELGTRYQHLSNGDIKKPNNGYNFFNFVVRYWY</sequence>
<keyword evidence="2" id="KW-0378">Hydrolase</keyword>
<evidence type="ECO:0000313" key="2">
    <source>
        <dbReference type="EMBL" id="MFC3701723.1"/>
    </source>
</evidence>
<keyword evidence="3" id="KW-1185">Reference proteome</keyword>
<protein>
    <submittedName>
        <fullName evidence="2">Acyloxyacyl hydrolase</fullName>
    </submittedName>
</protein>
<keyword evidence="1" id="KW-0732">Signal</keyword>
<reference evidence="3" key="1">
    <citation type="journal article" date="2019" name="Int. J. Syst. Evol. Microbiol.">
        <title>The Global Catalogue of Microorganisms (GCM) 10K type strain sequencing project: providing services to taxonomists for standard genome sequencing and annotation.</title>
        <authorList>
            <consortium name="The Broad Institute Genomics Platform"/>
            <consortium name="The Broad Institute Genome Sequencing Center for Infectious Disease"/>
            <person name="Wu L."/>
            <person name="Ma J."/>
        </authorList>
    </citation>
    <scope>NUCLEOTIDE SEQUENCE [LARGE SCALE GENOMIC DNA]</scope>
    <source>
        <strain evidence="3">CECT 8288</strain>
    </source>
</reference>
<name>A0ABV7WQZ9_9GAMM</name>
<feature type="chain" id="PRO_5045573392" evidence="1">
    <location>
        <begin position="22"/>
        <end position="191"/>
    </location>
</feature>
<feature type="signal peptide" evidence="1">
    <location>
        <begin position="1"/>
        <end position="21"/>
    </location>
</feature>
<dbReference type="GO" id="GO:0016787">
    <property type="term" value="F:hydrolase activity"/>
    <property type="evidence" value="ECO:0007669"/>
    <property type="project" value="UniProtKB-KW"/>
</dbReference>
<comment type="caution">
    <text evidence="2">The sequence shown here is derived from an EMBL/GenBank/DDBJ whole genome shotgun (WGS) entry which is preliminary data.</text>
</comment>
<accession>A0ABV7WQZ9</accession>
<evidence type="ECO:0000256" key="1">
    <source>
        <dbReference type="SAM" id="SignalP"/>
    </source>
</evidence>
<proteinExistence type="predicted"/>
<gene>
    <name evidence="2" type="ORF">ACFOND_08750</name>
</gene>
<dbReference type="Pfam" id="PF09411">
    <property type="entry name" value="PagL"/>
    <property type="match status" value="1"/>
</dbReference>
<dbReference type="RefSeq" id="WP_290279978.1">
    <property type="nucleotide sequence ID" value="NZ_JAUFQI010000001.1"/>
</dbReference>
<dbReference type="InterPro" id="IPR018550">
    <property type="entry name" value="Lipid-A_deacylase-rel"/>
</dbReference>
<organism evidence="2 3">
    <name type="scientific">Reinekea marina</name>
    <dbReference type="NCBI Taxonomy" id="1310421"/>
    <lineage>
        <taxon>Bacteria</taxon>
        <taxon>Pseudomonadati</taxon>
        <taxon>Pseudomonadota</taxon>
        <taxon>Gammaproteobacteria</taxon>
        <taxon>Oceanospirillales</taxon>
        <taxon>Saccharospirillaceae</taxon>
        <taxon>Reinekea</taxon>
    </lineage>
</organism>
<dbReference type="Gene3D" id="2.40.160.20">
    <property type="match status" value="1"/>
</dbReference>
<dbReference type="EMBL" id="JBHRYN010000011">
    <property type="protein sequence ID" value="MFC3701723.1"/>
    <property type="molecule type" value="Genomic_DNA"/>
</dbReference>
<evidence type="ECO:0000313" key="3">
    <source>
        <dbReference type="Proteomes" id="UP001595710"/>
    </source>
</evidence>